<dbReference type="InterPro" id="IPR012902">
    <property type="entry name" value="N_methyl_site"/>
</dbReference>
<dbReference type="Gene3D" id="3.30.1690.10">
    <property type="entry name" value="TcpA-like pilin"/>
    <property type="match status" value="1"/>
</dbReference>
<dbReference type="SUPFAM" id="SSF54523">
    <property type="entry name" value="Pili subunits"/>
    <property type="match status" value="1"/>
</dbReference>
<evidence type="ECO:0000256" key="1">
    <source>
        <dbReference type="SAM" id="Phobius"/>
    </source>
</evidence>
<accession>A0A6S6PGV9</accession>
<evidence type="ECO:0000313" key="3">
    <source>
        <dbReference type="Proteomes" id="UP000515220"/>
    </source>
</evidence>
<proteinExistence type="predicted"/>
<protein>
    <submittedName>
        <fullName evidence="2">Uncharacterized protein</fullName>
    </submittedName>
</protein>
<name>A0A6S6PGV9_ACEAC</name>
<dbReference type="InterPro" id="IPR045584">
    <property type="entry name" value="Pilin-like"/>
</dbReference>
<keyword evidence="1" id="KW-1133">Transmembrane helix</keyword>
<sequence>MEQRRKGVTLIEALFVLGLMAIIIGLVMLFVSQADNRNKASEMITELGQIQDAVRSLCPYNTCQANTDMVAPLVKSGLLPARWVQNDTIVDPYKTPIVSIDYVKTTAGYQIGYMIQIHNVEECIKIYNYLDETQVSFATFKKMFSDPSKIENTMCGPYRYPMEMGFQTDS</sequence>
<gene>
    <name evidence="2" type="ORF">AAJCM20276_04990</name>
</gene>
<dbReference type="RefSeq" id="WP_185229984.1">
    <property type="nucleotide sequence ID" value="NZ_AP023326.1"/>
</dbReference>
<keyword evidence="1" id="KW-0812">Transmembrane</keyword>
<reference evidence="2 3" key="1">
    <citation type="submission" date="2020-07" db="EMBL/GenBank/DDBJ databases">
        <title>Complete Genome Sequence of an acetic acid bacterium, Acetobacter aceti JCM20276.</title>
        <authorList>
            <person name="Hirose Y."/>
            <person name="Mihara H."/>
        </authorList>
    </citation>
    <scope>NUCLEOTIDE SEQUENCE [LARGE SCALE GENOMIC DNA]</scope>
    <source>
        <strain evidence="2 3">JCM20276</strain>
    </source>
</reference>
<dbReference type="PROSITE" id="PS00409">
    <property type="entry name" value="PROKAR_NTER_METHYL"/>
    <property type="match status" value="1"/>
</dbReference>
<evidence type="ECO:0000313" key="2">
    <source>
        <dbReference type="EMBL" id="BCI65875.1"/>
    </source>
</evidence>
<dbReference type="Proteomes" id="UP000515220">
    <property type="component" value="Chromosome"/>
</dbReference>
<keyword evidence="1" id="KW-0472">Membrane</keyword>
<dbReference type="AlphaFoldDB" id="A0A6S6PGV9"/>
<dbReference type="EMBL" id="AP023326">
    <property type="protein sequence ID" value="BCI65875.1"/>
    <property type="molecule type" value="Genomic_DNA"/>
</dbReference>
<feature type="transmembrane region" description="Helical" evidence="1">
    <location>
        <begin position="7"/>
        <end position="31"/>
    </location>
</feature>
<organism evidence="2 3">
    <name type="scientific">Acetobacter aceti</name>
    <dbReference type="NCBI Taxonomy" id="435"/>
    <lineage>
        <taxon>Bacteria</taxon>
        <taxon>Pseudomonadati</taxon>
        <taxon>Pseudomonadota</taxon>
        <taxon>Alphaproteobacteria</taxon>
        <taxon>Acetobacterales</taxon>
        <taxon>Acetobacteraceae</taxon>
        <taxon>Acetobacter</taxon>
        <taxon>Acetobacter subgen. Acetobacter</taxon>
    </lineage>
</organism>